<evidence type="ECO:0000256" key="7">
    <source>
        <dbReference type="ARBA" id="ARBA00023303"/>
    </source>
</evidence>
<dbReference type="PANTHER" id="PTHR10117:SF54">
    <property type="entry name" value="TRANSIENT RECEPTOR POTENTIAL-GAMMA PROTEIN"/>
    <property type="match status" value="1"/>
</dbReference>
<evidence type="ECO:0000256" key="4">
    <source>
        <dbReference type="ARBA" id="ARBA00022989"/>
    </source>
</evidence>
<evidence type="ECO:0000256" key="1">
    <source>
        <dbReference type="ARBA" id="ARBA00004141"/>
    </source>
</evidence>
<evidence type="ECO:0000256" key="5">
    <source>
        <dbReference type="ARBA" id="ARBA00023065"/>
    </source>
</evidence>
<proteinExistence type="predicted"/>
<sequence>MFGYINQDVAKFIFIYFTVMIAFICGLTSLYSISNNEHFSGLSDTTGTLFWAAFGMGNSKAPQIVDSPSAGMQQGHDKRVGDEEFKSAPESEVLAMVEVVGYMLYGVYILGAVVVLINMLIAMMSNTFEEIQKSEDSEWKFARAKLWISFIEQGTTLPIPFNIIPTPKSILKLFRWFRTCVNCSSTSRPQDSDTTEKYELEYKAIMHRVVLRYIHKMKFEKKGDSLKDDILDTREEVVYQLHSMYGRLSNRLELLERDLYNIGLSKISTLTSLKTLKV</sequence>
<organism evidence="10 11">
    <name type="scientific">Elysia crispata</name>
    <name type="common">lettuce slug</name>
    <dbReference type="NCBI Taxonomy" id="231223"/>
    <lineage>
        <taxon>Eukaryota</taxon>
        <taxon>Metazoa</taxon>
        <taxon>Spiralia</taxon>
        <taxon>Lophotrochozoa</taxon>
        <taxon>Mollusca</taxon>
        <taxon>Gastropoda</taxon>
        <taxon>Heterobranchia</taxon>
        <taxon>Euthyneura</taxon>
        <taxon>Panpulmonata</taxon>
        <taxon>Sacoglossa</taxon>
        <taxon>Placobranchoidea</taxon>
        <taxon>Plakobranchidae</taxon>
        <taxon>Elysia</taxon>
    </lineage>
</organism>
<evidence type="ECO:0000256" key="8">
    <source>
        <dbReference type="SAM" id="Phobius"/>
    </source>
</evidence>
<feature type="transmembrane region" description="Helical" evidence="8">
    <location>
        <begin position="12"/>
        <end position="33"/>
    </location>
</feature>
<evidence type="ECO:0000313" key="11">
    <source>
        <dbReference type="Proteomes" id="UP001283361"/>
    </source>
</evidence>
<dbReference type="InterPro" id="IPR005821">
    <property type="entry name" value="Ion_trans_dom"/>
</dbReference>
<feature type="transmembrane region" description="Helical" evidence="8">
    <location>
        <begin position="102"/>
        <end position="123"/>
    </location>
</feature>
<accession>A0AAE1E0E1</accession>
<dbReference type="GO" id="GO:0005886">
    <property type="term" value="C:plasma membrane"/>
    <property type="evidence" value="ECO:0007669"/>
    <property type="project" value="TreeGrafter"/>
</dbReference>
<feature type="domain" description="Ion transport" evidence="9">
    <location>
        <begin position="7"/>
        <end position="135"/>
    </location>
</feature>
<keyword evidence="11" id="KW-1185">Reference proteome</keyword>
<keyword evidence="5" id="KW-0406">Ion transport</keyword>
<dbReference type="Pfam" id="PF00520">
    <property type="entry name" value="Ion_trans"/>
    <property type="match status" value="1"/>
</dbReference>
<gene>
    <name evidence="10" type="ORF">RRG08_029043</name>
</gene>
<dbReference type="Proteomes" id="UP001283361">
    <property type="component" value="Unassembled WGS sequence"/>
</dbReference>
<keyword evidence="3 8" id="KW-0812">Transmembrane</keyword>
<dbReference type="GO" id="GO:0051480">
    <property type="term" value="P:regulation of cytosolic calcium ion concentration"/>
    <property type="evidence" value="ECO:0007669"/>
    <property type="project" value="TreeGrafter"/>
</dbReference>
<keyword evidence="6 8" id="KW-0472">Membrane</keyword>
<dbReference type="GO" id="GO:0070679">
    <property type="term" value="F:inositol 1,4,5 trisphosphate binding"/>
    <property type="evidence" value="ECO:0007669"/>
    <property type="project" value="TreeGrafter"/>
</dbReference>
<evidence type="ECO:0000256" key="6">
    <source>
        <dbReference type="ARBA" id="ARBA00023136"/>
    </source>
</evidence>
<evidence type="ECO:0000256" key="3">
    <source>
        <dbReference type="ARBA" id="ARBA00022692"/>
    </source>
</evidence>
<dbReference type="EMBL" id="JAWDGP010001775">
    <property type="protein sequence ID" value="KAK3788248.1"/>
    <property type="molecule type" value="Genomic_DNA"/>
</dbReference>
<dbReference type="GO" id="GO:0015279">
    <property type="term" value="F:store-operated calcium channel activity"/>
    <property type="evidence" value="ECO:0007669"/>
    <property type="project" value="TreeGrafter"/>
</dbReference>
<evidence type="ECO:0000256" key="2">
    <source>
        <dbReference type="ARBA" id="ARBA00022448"/>
    </source>
</evidence>
<dbReference type="Gene3D" id="1.10.287.70">
    <property type="match status" value="1"/>
</dbReference>
<dbReference type="AlphaFoldDB" id="A0AAE1E0E1"/>
<keyword evidence="2" id="KW-0813">Transport</keyword>
<keyword evidence="7" id="KW-0407">Ion channel</keyword>
<evidence type="ECO:0000313" key="10">
    <source>
        <dbReference type="EMBL" id="KAK3788248.1"/>
    </source>
</evidence>
<reference evidence="10" key="1">
    <citation type="journal article" date="2023" name="G3 (Bethesda)">
        <title>A reference genome for the long-term kleptoplast-retaining sea slug Elysia crispata morphotype clarki.</title>
        <authorList>
            <person name="Eastman K.E."/>
            <person name="Pendleton A.L."/>
            <person name="Shaikh M.A."/>
            <person name="Suttiyut T."/>
            <person name="Ogas R."/>
            <person name="Tomko P."/>
            <person name="Gavelis G."/>
            <person name="Widhalm J.R."/>
            <person name="Wisecaver J.H."/>
        </authorList>
    </citation>
    <scope>NUCLEOTIDE SEQUENCE</scope>
    <source>
        <strain evidence="10">ECLA1</strain>
    </source>
</reference>
<keyword evidence="4 8" id="KW-1133">Transmembrane helix</keyword>
<dbReference type="InterPro" id="IPR002153">
    <property type="entry name" value="TRPC_channel"/>
</dbReference>
<comment type="caution">
    <text evidence="10">The sequence shown here is derived from an EMBL/GenBank/DDBJ whole genome shotgun (WGS) entry which is preliminary data.</text>
</comment>
<comment type="subcellular location">
    <subcellularLocation>
        <location evidence="1">Membrane</location>
        <topology evidence="1">Multi-pass membrane protein</topology>
    </subcellularLocation>
</comment>
<protein>
    <recommendedName>
        <fullName evidence="9">Ion transport domain-containing protein</fullName>
    </recommendedName>
</protein>
<evidence type="ECO:0000259" key="9">
    <source>
        <dbReference type="Pfam" id="PF00520"/>
    </source>
</evidence>
<name>A0AAE1E0E1_9GAST</name>
<dbReference type="PRINTS" id="PR01097">
    <property type="entry name" value="TRNSRECEPTRP"/>
</dbReference>
<dbReference type="PANTHER" id="PTHR10117">
    <property type="entry name" value="TRANSIENT RECEPTOR POTENTIAL CHANNEL"/>
    <property type="match status" value="1"/>
</dbReference>
<dbReference type="GO" id="GO:0034703">
    <property type="term" value="C:cation channel complex"/>
    <property type="evidence" value="ECO:0007669"/>
    <property type="project" value="TreeGrafter"/>
</dbReference>